<keyword evidence="6 9" id="KW-0689">Ribosomal protein</keyword>
<comment type="subcellular location">
    <subcellularLocation>
        <location evidence="9">Plastid</location>
        <location evidence="9">Chloroplast</location>
    </subcellularLocation>
</comment>
<evidence type="ECO:0000256" key="4">
    <source>
        <dbReference type="ARBA" id="ARBA00022730"/>
    </source>
</evidence>
<comment type="subunit">
    <text evidence="3 9">Part of the 30S ribosomal subunit.</text>
</comment>
<keyword evidence="4 9" id="KW-0699">rRNA-binding</keyword>
<organism evidence="11">
    <name type="scientific">Palisada sp</name>
    <dbReference type="NCBI Taxonomy" id="1955416"/>
    <lineage>
        <taxon>Eukaryota</taxon>
        <taxon>Rhodophyta</taxon>
        <taxon>Florideophyceae</taxon>
        <taxon>Rhodymeniophycidae</taxon>
        <taxon>Ceramiales</taxon>
        <taxon>Rhodomelaceae</taxon>
        <taxon>Laurencieae</taxon>
        <taxon>Palisada</taxon>
    </lineage>
</organism>
<evidence type="ECO:0000256" key="1">
    <source>
        <dbReference type="ARBA" id="ARBA00002932"/>
    </source>
</evidence>
<dbReference type="NCBIfam" id="TIGR03635">
    <property type="entry name" value="uS17_bact"/>
    <property type="match status" value="1"/>
</dbReference>
<dbReference type="Gene3D" id="2.40.50.140">
    <property type="entry name" value="Nucleic acid-binding proteins"/>
    <property type="match status" value="1"/>
</dbReference>
<keyword evidence="5 9" id="KW-0694">RNA-binding</keyword>
<dbReference type="GO" id="GO:0003735">
    <property type="term" value="F:structural constituent of ribosome"/>
    <property type="evidence" value="ECO:0007669"/>
    <property type="project" value="InterPro"/>
</dbReference>
<sequence>MPKKETFGIVVSNKMNKTAVVVEKKPTAHKKYKKIISKSNRYYVDDPKNECRIGDKVQIEETRPLSKHKRWKIIKLIK</sequence>
<evidence type="ECO:0000256" key="6">
    <source>
        <dbReference type="ARBA" id="ARBA00022980"/>
    </source>
</evidence>
<reference evidence="11" key="1">
    <citation type="journal article" date="2017" name="J. Phycol.">
        <title>Analysis of chloroplast genomes and a supermatrix inform reclassification of the Rhodomelaceae (Rhodophyta).</title>
        <authorList>
            <person name="Diaz-Tapia P."/>
            <person name="Maggs C.A."/>
            <person name="West J.A."/>
            <person name="Verbruggen H."/>
        </authorList>
    </citation>
    <scope>NUCLEOTIDE SEQUENCE</scope>
    <source>
        <strain evidence="11">PD1686</strain>
    </source>
</reference>
<gene>
    <name evidence="9 11" type="primary">rps17</name>
</gene>
<dbReference type="GO" id="GO:0006412">
    <property type="term" value="P:translation"/>
    <property type="evidence" value="ECO:0007669"/>
    <property type="project" value="UniProtKB-UniRule"/>
</dbReference>
<comment type="similarity">
    <text evidence="2 9 10">Belongs to the universal ribosomal protein uS17 family.</text>
</comment>
<dbReference type="NCBIfam" id="NF004123">
    <property type="entry name" value="PRK05610.1"/>
    <property type="match status" value="1"/>
</dbReference>
<dbReference type="PRINTS" id="PR00973">
    <property type="entry name" value="RIBOSOMALS17"/>
</dbReference>
<comment type="function">
    <text evidence="1 9">One of the primary rRNA binding proteins, it binds specifically to the 5'-end of 16S ribosomal RNA.</text>
</comment>
<dbReference type="GO" id="GO:0022627">
    <property type="term" value="C:cytosolic small ribosomal subunit"/>
    <property type="evidence" value="ECO:0007669"/>
    <property type="project" value="TreeGrafter"/>
</dbReference>
<evidence type="ECO:0000256" key="3">
    <source>
        <dbReference type="ARBA" id="ARBA00011458"/>
    </source>
</evidence>
<dbReference type="InterPro" id="IPR019984">
    <property type="entry name" value="Ribosomal_uS17_bact/chlr"/>
</dbReference>
<dbReference type="AlphaFoldDB" id="A0A1Z1MSR6"/>
<protein>
    <recommendedName>
        <fullName evidence="8 9">Small ribosomal subunit protein uS17c</fullName>
    </recommendedName>
</protein>
<dbReference type="InterPro" id="IPR000266">
    <property type="entry name" value="Ribosomal_uS17"/>
</dbReference>
<keyword evidence="11" id="KW-0150">Chloroplast</keyword>
<dbReference type="Pfam" id="PF00366">
    <property type="entry name" value="Ribosomal_S17"/>
    <property type="match status" value="1"/>
</dbReference>
<keyword evidence="11" id="KW-0934">Plastid</keyword>
<evidence type="ECO:0000256" key="7">
    <source>
        <dbReference type="ARBA" id="ARBA00023274"/>
    </source>
</evidence>
<dbReference type="SUPFAM" id="SSF50249">
    <property type="entry name" value="Nucleic acid-binding proteins"/>
    <property type="match status" value="1"/>
</dbReference>
<dbReference type="PANTHER" id="PTHR10744:SF1">
    <property type="entry name" value="SMALL RIBOSOMAL SUBUNIT PROTEIN US17M"/>
    <property type="match status" value="1"/>
</dbReference>
<evidence type="ECO:0000256" key="2">
    <source>
        <dbReference type="ARBA" id="ARBA00010254"/>
    </source>
</evidence>
<evidence type="ECO:0000256" key="10">
    <source>
        <dbReference type="RuleBase" id="RU003872"/>
    </source>
</evidence>
<dbReference type="HAMAP" id="MF_01345_B">
    <property type="entry name" value="Ribosomal_uS17_B"/>
    <property type="match status" value="1"/>
</dbReference>
<evidence type="ECO:0000256" key="9">
    <source>
        <dbReference type="HAMAP-Rule" id="MF_01345"/>
    </source>
</evidence>
<dbReference type="GO" id="GO:0009507">
    <property type="term" value="C:chloroplast"/>
    <property type="evidence" value="ECO:0007669"/>
    <property type="project" value="UniProtKB-SubCell"/>
</dbReference>
<accession>A0A1Z1MSR6</accession>
<name>A0A1Z1MSR6_9FLOR</name>
<dbReference type="InterPro" id="IPR019979">
    <property type="entry name" value="Ribosomal_uS17_CS"/>
</dbReference>
<dbReference type="PROSITE" id="PS00056">
    <property type="entry name" value="RIBOSOMAL_S17"/>
    <property type="match status" value="1"/>
</dbReference>
<dbReference type="EMBL" id="MF101453">
    <property type="protein sequence ID" value="ARW68754.1"/>
    <property type="molecule type" value="Genomic_DNA"/>
</dbReference>
<dbReference type="PANTHER" id="PTHR10744">
    <property type="entry name" value="40S RIBOSOMAL PROTEIN S11 FAMILY MEMBER"/>
    <property type="match status" value="1"/>
</dbReference>
<proteinExistence type="inferred from homology"/>
<keyword evidence="7 9" id="KW-0687">Ribonucleoprotein</keyword>
<dbReference type="InterPro" id="IPR012340">
    <property type="entry name" value="NA-bd_OB-fold"/>
</dbReference>
<geneLocation type="chloroplast" evidence="11"/>
<dbReference type="CDD" id="cd00364">
    <property type="entry name" value="Ribosomal_uS17"/>
    <property type="match status" value="1"/>
</dbReference>
<evidence type="ECO:0000313" key="11">
    <source>
        <dbReference type="EMBL" id="ARW68754.1"/>
    </source>
</evidence>
<evidence type="ECO:0000256" key="5">
    <source>
        <dbReference type="ARBA" id="ARBA00022884"/>
    </source>
</evidence>
<evidence type="ECO:0000256" key="8">
    <source>
        <dbReference type="ARBA" id="ARBA00035251"/>
    </source>
</evidence>
<dbReference type="GO" id="GO:0019843">
    <property type="term" value="F:rRNA binding"/>
    <property type="evidence" value="ECO:0007669"/>
    <property type="project" value="UniProtKB-UniRule"/>
</dbReference>